<dbReference type="PROSITE" id="PS51257">
    <property type="entry name" value="PROKAR_LIPOPROTEIN"/>
    <property type="match status" value="1"/>
</dbReference>
<gene>
    <name evidence="2" type="ORF">GCM10008939_21430</name>
</gene>
<feature type="region of interest" description="Disordered" evidence="1">
    <location>
        <begin position="23"/>
        <end position="45"/>
    </location>
</feature>
<dbReference type="Proteomes" id="UP000635726">
    <property type="component" value="Unassembled WGS sequence"/>
</dbReference>
<name>A0A917PGU3_9DEIO</name>
<reference evidence="2" key="2">
    <citation type="submission" date="2020-09" db="EMBL/GenBank/DDBJ databases">
        <authorList>
            <person name="Sun Q."/>
            <person name="Ohkuma M."/>
        </authorList>
    </citation>
    <scope>NUCLEOTIDE SEQUENCE</scope>
    <source>
        <strain evidence="2">JCM 14371</strain>
    </source>
</reference>
<protein>
    <submittedName>
        <fullName evidence="2">Uncharacterized protein</fullName>
    </submittedName>
</protein>
<reference evidence="2" key="1">
    <citation type="journal article" date="2014" name="Int. J. Syst. Evol. Microbiol.">
        <title>Complete genome sequence of Corynebacterium casei LMG S-19264T (=DSM 44701T), isolated from a smear-ripened cheese.</title>
        <authorList>
            <consortium name="US DOE Joint Genome Institute (JGI-PGF)"/>
            <person name="Walter F."/>
            <person name="Albersmeier A."/>
            <person name="Kalinowski J."/>
            <person name="Ruckert C."/>
        </authorList>
    </citation>
    <scope>NUCLEOTIDE SEQUENCE</scope>
    <source>
        <strain evidence="2">JCM 14371</strain>
    </source>
</reference>
<keyword evidence="3" id="KW-1185">Reference proteome</keyword>
<evidence type="ECO:0000313" key="3">
    <source>
        <dbReference type="Proteomes" id="UP000635726"/>
    </source>
</evidence>
<dbReference type="EMBL" id="BMOE01000006">
    <property type="protein sequence ID" value="GGJ77060.1"/>
    <property type="molecule type" value="Genomic_DNA"/>
</dbReference>
<evidence type="ECO:0000256" key="1">
    <source>
        <dbReference type="SAM" id="MobiDB-lite"/>
    </source>
</evidence>
<comment type="caution">
    <text evidence="2">The sequence shown here is derived from an EMBL/GenBank/DDBJ whole genome shotgun (WGS) entry which is preliminary data.</text>
</comment>
<sequence length="1181" mass="125518">MNTKRIHLTGAILTAALLSGCQNPQTASTPAPVATSPATPQKPAPTVNRPADLLEINFQNLNSEATATVQSLQPATVTGQGISNGSNNLTQKVLSVQTFTDETTGRRHVATTIEFTYNGDQDITAPVLVPVNVSSSDTALGTIDGTPFSSVKYYDGSPASEKATAMTIGRAKFFNTGTLKVETNLDATPYAVGLDLSGLTFNLPPGFTSANPYADSGWKPGVDVLKKGDVFTATFGLDIPMDRQKGPKGDPYAASMMLTMAQGAPKVQEPVGVDRSISITGDLSGNTLETRQPGVGVLNFKNETNAPMNITIRQPENTGDGYLFVGDMIDYNTVLPAGVSTEIAYYAKCQDKAGLVEKNVEVTIKETNQVKTQKISFECLDVPPVAGDPQVVLASDNVLTLPAALYPAVISYDKTAGRLLMQGTSDFAKSLKVGSVITSGPIDGVAPEGMLLEATAVNTVGGAVEVLFKEADLSKVFTEADIKNVTDPTAANIDFAASKTAEGVTMQAATGDNLVEYSFDELLLGDRKDKNNYLTAKGTVTVAKPKLTYELGVSALGLQASTNGTYTLQGLALNENGQLKSAGLFGSIGKGLKKFGNAVASTGSSIGKLAVNVGKTLGNFASGVYNSASNLLSNITPSIKIKSYAQVSESANVKLEGKVNQKFLKKTLLGTINFKPIVAQAGPVPIVIIHKLEVYLNLEGGFKGQAKYELKHSLSYKLGIDYDSSRSQSFVPINELTNNFTQNYALNAEAYAKAKLVGRYTADLYGKYGIFAEGEFGPEAYFTVNGSAGTWKTQICQKANVGINPFELDLVVKSFKVNGASKEVYSGCLYSNSGTFSVPLQTKIQYSSAGTFIENPSDEEPLAVDYGTALFRNVIDNKDPNASYLYDWSLDSAAPTAGTADGTKTFTFPASTVGRQMTVNSSARLASGVFDRKADQSLKIVVRNSAPTVALEAPKWSAKENLVRAYATVADVNETLTCEKVGWYSSAVQYTVNVSKVPENGRCFADFKFAADGPYTVSAYVSDELGVKTNQNASIVIAPTPPAHDVNIAFDALIPATTPKARVNMGTSTTVGNLTFTSPQIYALKNWEQFSPPGIVVLELNQTPSYIRSALGADKLFNVTAIKLAGSGTYEAYDAQQKLIGSFTYSANSGTFSNYVEKLVSWKGVSYIKVTGTESFLYSIK</sequence>
<proteinExistence type="predicted"/>
<organism evidence="2 3">
    <name type="scientific">Deinococcus aquiradiocola</name>
    <dbReference type="NCBI Taxonomy" id="393059"/>
    <lineage>
        <taxon>Bacteria</taxon>
        <taxon>Thermotogati</taxon>
        <taxon>Deinococcota</taxon>
        <taxon>Deinococci</taxon>
        <taxon>Deinococcales</taxon>
        <taxon>Deinococcaceae</taxon>
        <taxon>Deinococcus</taxon>
    </lineage>
</organism>
<dbReference type="AlphaFoldDB" id="A0A917PGU3"/>
<feature type="compositionally biased region" description="Low complexity" evidence="1">
    <location>
        <begin position="26"/>
        <end position="39"/>
    </location>
</feature>
<evidence type="ECO:0000313" key="2">
    <source>
        <dbReference type="EMBL" id="GGJ77060.1"/>
    </source>
</evidence>
<dbReference type="RefSeq" id="WP_188963270.1">
    <property type="nucleotide sequence ID" value="NZ_BMOE01000006.1"/>
</dbReference>
<accession>A0A917PGU3</accession>